<evidence type="ECO:0000313" key="4">
    <source>
        <dbReference type="EMBL" id="CAB3707681.1"/>
    </source>
</evidence>
<sequence length="401" mass="41198">MRACLRLVLMAAFALPGGAALAQNVVSGGATLPAPLYQDAIADLPGGGLQPYAGAGSAAGLRAFLLNEPGAFNRTGAVHWAGSELPLTQAQIAGYLTDGWGRQGYPASHGPLIQLPAAYVPITIAYKGPTQPVTLTRGQLCAIFGGAIDRWSQLGVTVSPSLDAFKLVYRADGSGTSQLLTRHLQEACRVNAPKAFSGKEVFPEEFSPGGLPAHFVAARGDGGAAVAMAGHVSAITYIGPDATYSGGLKQAWLVNGNDGVAYSPTPANVVAAMESDGAPGWPGGQVIERSPAAPLWASANNAANPSNWVRIQPDPRNGYPIVGSTNIVLSQCYSDPAAAAAVRLFLTRLYNDTARVANHQLVPLPAMLRARLLATFVAPAGTAARLNIGSATVCGDIAGRG</sequence>
<dbReference type="Pfam" id="PF12849">
    <property type="entry name" value="PBP_like_2"/>
    <property type="match status" value="1"/>
</dbReference>
<dbReference type="GO" id="GO:0004035">
    <property type="term" value="F:alkaline phosphatase activity"/>
    <property type="evidence" value="ECO:0007669"/>
    <property type="project" value="UniProtKB-EC"/>
</dbReference>
<organism evidence="4 5">
    <name type="scientific">Achromobacter insuavis</name>
    <dbReference type="NCBI Taxonomy" id="1287735"/>
    <lineage>
        <taxon>Bacteria</taxon>
        <taxon>Pseudomonadati</taxon>
        <taxon>Pseudomonadota</taxon>
        <taxon>Betaproteobacteria</taxon>
        <taxon>Burkholderiales</taxon>
        <taxon>Alcaligenaceae</taxon>
        <taxon>Achromobacter</taxon>
    </lineage>
</organism>
<feature type="domain" description="PBP" evidence="3">
    <location>
        <begin position="20"/>
        <end position="244"/>
    </location>
</feature>
<dbReference type="EMBL" id="CADIJR010000098">
    <property type="protein sequence ID" value="CAB3707681.1"/>
    <property type="molecule type" value="Genomic_DNA"/>
</dbReference>
<dbReference type="AlphaFoldDB" id="A0A6J5BJ95"/>
<evidence type="ECO:0000259" key="3">
    <source>
        <dbReference type="Pfam" id="PF12849"/>
    </source>
</evidence>
<dbReference type="EC" id="3.1.3.1" evidence="4"/>
<protein>
    <submittedName>
        <fullName evidence="4">Alkaline phosphatase L</fullName>
        <ecNumber evidence="4">3.1.3.1</ecNumber>
    </submittedName>
</protein>
<gene>
    <name evidence="4" type="primary">phoA2_1</name>
    <name evidence="4" type="ORF">LMG26845_05594</name>
</gene>
<proteinExistence type="inferred from homology"/>
<dbReference type="Gene3D" id="3.40.190.10">
    <property type="entry name" value="Periplasmic binding protein-like II"/>
    <property type="match status" value="2"/>
</dbReference>
<dbReference type="PANTHER" id="PTHR42996">
    <property type="entry name" value="PHOSPHATE-BINDING PROTEIN PSTS"/>
    <property type="match status" value="1"/>
</dbReference>
<dbReference type="SUPFAM" id="SSF53850">
    <property type="entry name" value="Periplasmic binding protein-like II"/>
    <property type="match status" value="1"/>
</dbReference>
<feature type="signal peptide" evidence="2">
    <location>
        <begin position="1"/>
        <end position="22"/>
    </location>
</feature>
<dbReference type="PANTHER" id="PTHR42996:SF1">
    <property type="entry name" value="PHOSPHATE-BINDING PROTEIN PSTS"/>
    <property type="match status" value="1"/>
</dbReference>
<accession>A0A6J5BJ95</accession>
<comment type="similarity">
    <text evidence="1">Belongs to the PstS family.</text>
</comment>
<evidence type="ECO:0000313" key="5">
    <source>
        <dbReference type="Proteomes" id="UP000507979"/>
    </source>
</evidence>
<reference evidence="4 5" key="1">
    <citation type="submission" date="2020-04" db="EMBL/GenBank/DDBJ databases">
        <authorList>
            <person name="De Canck E."/>
        </authorList>
    </citation>
    <scope>NUCLEOTIDE SEQUENCE [LARGE SCALE GENOMIC DNA]</scope>
    <source>
        <strain evidence="4 5">LMG 26845</strain>
    </source>
</reference>
<evidence type="ECO:0000256" key="2">
    <source>
        <dbReference type="SAM" id="SignalP"/>
    </source>
</evidence>
<feature type="chain" id="PRO_5027103722" evidence="2">
    <location>
        <begin position="23"/>
        <end position="401"/>
    </location>
</feature>
<dbReference type="Proteomes" id="UP000507979">
    <property type="component" value="Unassembled WGS sequence"/>
</dbReference>
<dbReference type="InterPro" id="IPR050962">
    <property type="entry name" value="Phosphate-bind_PstS"/>
</dbReference>
<keyword evidence="4" id="KW-0378">Hydrolase</keyword>
<evidence type="ECO:0000256" key="1">
    <source>
        <dbReference type="ARBA" id="ARBA00008725"/>
    </source>
</evidence>
<keyword evidence="5" id="KW-1185">Reference proteome</keyword>
<keyword evidence="2" id="KW-0732">Signal</keyword>
<dbReference type="InterPro" id="IPR024370">
    <property type="entry name" value="PBP_domain"/>
</dbReference>
<name>A0A6J5BJ95_9BURK</name>